<dbReference type="SUPFAM" id="SSF74653">
    <property type="entry name" value="TolA/TonB C-terminal domain"/>
    <property type="match status" value="1"/>
</dbReference>
<dbReference type="Proteomes" id="UP000321820">
    <property type="component" value="Chromosome"/>
</dbReference>
<dbReference type="KEGG" id="talb:FTW19_06835"/>
<dbReference type="Pfam" id="PF03544">
    <property type="entry name" value="TonB_C"/>
    <property type="match status" value="1"/>
</dbReference>
<gene>
    <name evidence="2" type="ORF">FTW19_06835</name>
</gene>
<dbReference type="AlphaFoldDB" id="A0A5B9E833"/>
<accession>A0A5B9E833</accession>
<name>A0A5B9E833_9BACT</name>
<protein>
    <recommendedName>
        <fullName evidence="1">TonB C-terminal domain-containing protein</fullName>
    </recommendedName>
</protein>
<keyword evidence="3" id="KW-1185">Reference proteome</keyword>
<evidence type="ECO:0000313" key="3">
    <source>
        <dbReference type="Proteomes" id="UP000321820"/>
    </source>
</evidence>
<reference evidence="2 3" key="1">
    <citation type="submission" date="2019-08" db="EMBL/GenBank/DDBJ databases">
        <title>Complete genome sequence of Terriglobus albidus strain ORNL.</title>
        <authorList>
            <person name="Podar M."/>
        </authorList>
    </citation>
    <scope>NUCLEOTIDE SEQUENCE [LARGE SCALE GENOMIC DNA]</scope>
    <source>
        <strain evidence="2 3">ORNL</strain>
    </source>
</reference>
<dbReference type="EMBL" id="CP042806">
    <property type="protein sequence ID" value="QEE27734.1"/>
    <property type="molecule type" value="Genomic_DNA"/>
</dbReference>
<proteinExistence type="predicted"/>
<dbReference type="InterPro" id="IPR037682">
    <property type="entry name" value="TonB_C"/>
</dbReference>
<dbReference type="Gene3D" id="3.30.1150.10">
    <property type="match status" value="1"/>
</dbReference>
<feature type="domain" description="TonB C-terminal" evidence="1">
    <location>
        <begin position="146"/>
        <end position="203"/>
    </location>
</feature>
<evidence type="ECO:0000259" key="1">
    <source>
        <dbReference type="Pfam" id="PF03544"/>
    </source>
</evidence>
<evidence type="ECO:0000313" key="2">
    <source>
        <dbReference type="EMBL" id="QEE27734.1"/>
    </source>
</evidence>
<dbReference type="GO" id="GO:0055085">
    <property type="term" value="P:transmembrane transport"/>
    <property type="evidence" value="ECO:0007669"/>
    <property type="project" value="InterPro"/>
</dbReference>
<sequence>MDLRSMQWVLSGSLVRQADATRSRASSPIERLFCPFTPGCPRWIHGGVLASKRRRTARALTVAHFAGGVNLDTSRAKIRLHFSAMTRYWIGGAVLAACTMSLWATEPACKLDEPILSPGNGITSPELRSALSLPSPPKGSLYVHEVVVEFLVDSHGIPRCLRVTHPSGYGIDTDALNAIRQSVFRPAHRADGTPVAVKMTQSFHLAPF</sequence>
<organism evidence="2 3">
    <name type="scientific">Terriglobus albidus</name>
    <dbReference type="NCBI Taxonomy" id="1592106"/>
    <lineage>
        <taxon>Bacteria</taxon>
        <taxon>Pseudomonadati</taxon>
        <taxon>Acidobacteriota</taxon>
        <taxon>Terriglobia</taxon>
        <taxon>Terriglobales</taxon>
        <taxon>Acidobacteriaceae</taxon>
        <taxon>Terriglobus</taxon>
    </lineage>
</organism>